<evidence type="ECO:0000313" key="1">
    <source>
        <dbReference type="EMBL" id="PVU97317.1"/>
    </source>
</evidence>
<name>A0A2T9YYC0_9FUNG</name>
<dbReference type="Proteomes" id="UP000245383">
    <property type="component" value="Unassembled WGS sequence"/>
</dbReference>
<organism evidence="1 2">
    <name type="scientific">Smittium simulii</name>
    <dbReference type="NCBI Taxonomy" id="133385"/>
    <lineage>
        <taxon>Eukaryota</taxon>
        <taxon>Fungi</taxon>
        <taxon>Fungi incertae sedis</taxon>
        <taxon>Zoopagomycota</taxon>
        <taxon>Kickxellomycotina</taxon>
        <taxon>Harpellomycetes</taxon>
        <taxon>Harpellales</taxon>
        <taxon>Legeriomycetaceae</taxon>
        <taxon>Smittium</taxon>
    </lineage>
</organism>
<gene>
    <name evidence="1" type="ORF">BB561_000641</name>
</gene>
<dbReference type="AlphaFoldDB" id="A0A2T9YYC0"/>
<comment type="caution">
    <text evidence="1">The sequence shown here is derived from an EMBL/GenBank/DDBJ whole genome shotgun (WGS) entry which is preliminary data.</text>
</comment>
<protein>
    <submittedName>
        <fullName evidence="1">Uncharacterized protein</fullName>
    </submittedName>
</protein>
<accession>A0A2T9YYC0</accession>
<dbReference type="EMBL" id="MBFR01000014">
    <property type="protein sequence ID" value="PVU97317.1"/>
    <property type="molecule type" value="Genomic_DNA"/>
</dbReference>
<sequence>MINQEKDEQSSKDWNMIEDWLSSQCNQHHIAKFNRNERNYSLLLECKEISEKINVLSKIYSKLLENETDELGKASK</sequence>
<reference evidence="1 2" key="1">
    <citation type="journal article" date="2018" name="MBio">
        <title>Comparative Genomics Reveals the Core Gene Toolbox for the Fungus-Insect Symbiosis.</title>
        <authorList>
            <person name="Wang Y."/>
            <person name="Stata M."/>
            <person name="Wang W."/>
            <person name="Stajich J.E."/>
            <person name="White M.M."/>
            <person name="Moncalvo J.M."/>
        </authorList>
    </citation>
    <scope>NUCLEOTIDE SEQUENCE [LARGE SCALE GENOMIC DNA]</scope>
    <source>
        <strain evidence="1 2">SWE-8-4</strain>
    </source>
</reference>
<keyword evidence="2" id="KW-1185">Reference proteome</keyword>
<evidence type="ECO:0000313" key="2">
    <source>
        <dbReference type="Proteomes" id="UP000245383"/>
    </source>
</evidence>
<proteinExistence type="predicted"/>